<keyword evidence="3" id="KW-1003">Cell membrane</keyword>
<feature type="transmembrane region" description="Helical" evidence="7">
    <location>
        <begin position="74"/>
        <end position="94"/>
    </location>
</feature>
<evidence type="ECO:0000256" key="4">
    <source>
        <dbReference type="ARBA" id="ARBA00022692"/>
    </source>
</evidence>
<keyword evidence="5 7" id="KW-1133">Transmembrane helix</keyword>
<evidence type="ECO:0000313" key="9">
    <source>
        <dbReference type="EMBL" id="TCN21206.1"/>
    </source>
</evidence>
<dbReference type="Pfam" id="PF00528">
    <property type="entry name" value="BPD_transp_1"/>
    <property type="match status" value="1"/>
</dbReference>
<comment type="caution">
    <text evidence="9">The sequence shown here is derived from an EMBL/GenBank/DDBJ whole genome shotgun (WGS) entry which is preliminary data.</text>
</comment>
<dbReference type="RefSeq" id="WP_132010910.1">
    <property type="nucleotide sequence ID" value="NZ_JABUHM010000010.1"/>
</dbReference>
<feature type="transmembrane region" description="Helical" evidence="7">
    <location>
        <begin position="177"/>
        <end position="201"/>
    </location>
</feature>
<reference evidence="9 10" key="1">
    <citation type="journal article" date="2015" name="Stand. Genomic Sci.">
        <title>Genomic Encyclopedia of Bacterial and Archaeal Type Strains, Phase III: the genomes of soil and plant-associated and newly described type strains.</title>
        <authorList>
            <person name="Whitman W.B."/>
            <person name="Woyke T."/>
            <person name="Klenk H.P."/>
            <person name="Zhou Y."/>
            <person name="Lilburn T.G."/>
            <person name="Beck B.J."/>
            <person name="De Vos P."/>
            <person name="Vandamme P."/>
            <person name="Eisen J.A."/>
            <person name="Garrity G."/>
            <person name="Hugenholtz P."/>
            <person name="Kyrpides N.C."/>
        </authorList>
    </citation>
    <scope>NUCLEOTIDE SEQUENCE [LARGE SCALE GENOMIC DNA]</scope>
    <source>
        <strain evidence="9 10">CV53</strain>
    </source>
</reference>
<dbReference type="SUPFAM" id="SSF161098">
    <property type="entry name" value="MetI-like"/>
    <property type="match status" value="1"/>
</dbReference>
<evidence type="ECO:0000313" key="10">
    <source>
        <dbReference type="Proteomes" id="UP000295689"/>
    </source>
</evidence>
<evidence type="ECO:0000256" key="5">
    <source>
        <dbReference type="ARBA" id="ARBA00022989"/>
    </source>
</evidence>
<proteinExistence type="inferred from homology"/>
<comment type="subcellular location">
    <subcellularLocation>
        <location evidence="1 7">Cell membrane</location>
        <topology evidence="1 7">Multi-pass membrane protein</topology>
    </subcellularLocation>
</comment>
<dbReference type="PROSITE" id="PS50928">
    <property type="entry name" value="ABC_TM1"/>
    <property type="match status" value="1"/>
</dbReference>
<keyword evidence="4 7" id="KW-0812">Transmembrane</keyword>
<name>A0A4R2B453_9BACI</name>
<dbReference type="Gene3D" id="1.10.3720.10">
    <property type="entry name" value="MetI-like"/>
    <property type="match status" value="1"/>
</dbReference>
<feature type="transmembrane region" description="Helical" evidence="7">
    <location>
        <begin position="207"/>
        <end position="227"/>
    </location>
</feature>
<gene>
    <name evidence="9" type="ORF">EV146_113130</name>
</gene>
<dbReference type="InterPro" id="IPR035906">
    <property type="entry name" value="MetI-like_sf"/>
</dbReference>
<dbReference type="Proteomes" id="UP000295689">
    <property type="component" value="Unassembled WGS sequence"/>
</dbReference>
<protein>
    <submittedName>
        <fullName evidence="9">Phosphonate transport system permease protein</fullName>
    </submittedName>
</protein>
<feature type="transmembrane region" description="Helical" evidence="7">
    <location>
        <begin position="12"/>
        <end position="30"/>
    </location>
</feature>
<accession>A0A4R2B453</accession>
<evidence type="ECO:0000256" key="6">
    <source>
        <dbReference type="ARBA" id="ARBA00023136"/>
    </source>
</evidence>
<dbReference type="GO" id="GO:0005886">
    <property type="term" value="C:plasma membrane"/>
    <property type="evidence" value="ECO:0007669"/>
    <property type="project" value="UniProtKB-SubCell"/>
</dbReference>
<evidence type="ECO:0000256" key="3">
    <source>
        <dbReference type="ARBA" id="ARBA00022475"/>
    </source>
</evidence>
<sequence length="261" mass="28496">MRADYFAKKKRNTLSVLLILTVITLVSIFITEYNVVKGITSVPTAVQWALSNFYPTKESLSKLPDILEKLKETLLVSIAASTVGAVFALFFSILGSNTTGVNPLIKSVCRSIATFFRNIDVAAWAMILLFSFGQSSLTGYFALFFGSFGFLTRAFTETIDEASGSSVEALKATGAGYLSVIFQSVIPASLPQMISWVLFVIETNIRSATLIGLLTGSGIGFTFNLYYKNLSYDIASLVVIVIAFTILSIEFVSNYVRRAIL</sequence>
<evidence type="ECO:0000256" key="2">
    <source>
        <dbReference type="ARBA" id="ARBA00022448"/>
    </source>
</evidence>
<organism evidence="9 10">
    <name type="scientific">Mesobacillus foraminis</name>
    <dbReference type="NCBI Taxonomy" id="279826"/>
    <lineage>
        <taxon>Bacteria</taxon>
        <taxon>Bacillati</taxon>
        <taxon>Bacillota</taxon>
        <taxon>Bacilli</taxon>
        <taxon>Bacillales</taxon>
        <taxon>Bacillaceae</taxon>
        <taxon>Mesobacillus</taxon>
    </lineage>
</organism>
<keyword evidence="6 7" id="KW-0472">Membrane</keyword>
<keyword evidence="2 7" id="KW-0813">Transport</keyword>
<keyword evidence="10" id="KW-1185">Reference proteome</keyword>
<evidence type="ECO:0000259" key="8">
    <source>
        <dbReference type="PROSITE" id="PS50928"/>
    </source>
</evidence>
<feature type="domain" description="ABC transmembrane type-1" evidence="8">
    <location>
        <begin position="70"/>
        <end position="253"/>
    </location>
</feature>
<dbReference type="InterPro" id="IPR000515">
    <property type="entry name" value="MetI-like"/>
</dbReference>
<dbReference type="GO" id="GO:0055085">
    <property type="term" value="P:transmembrane transport"/>
    <property type="evidence" value="ECO:0007669"/>
    <property type="project" value="InterPro"/>
</dbReference>
<comment type="similarity">
    <text evidence="7">Belongs to the binding-protein-dependent transport system permease family.</text>
</comment>
<feature type="transmembrane region" description="Helical" evidence="7">
    <location>
        <begin position="115"/>
        <end position="133"/>
    </location>
</feature>
<dbReference type="PANTHER" id="PTHR30043">
    <property type="entry name" value="PHOSPHONATES TRANSPORT SYSTEM PERMEASE PROTEIN"/>
    <property type="match status" value="1"/>
</dbReference>
<evidence type="ECO:0000256" key="7">
    <source>
        <dbReference type="RuleBase" id="RU363032"/>
    </source>
</evidence>
<evidence type="ECO:0000256" key="1">
    <source>
        <dbReference type="ARBA" id="ARBA00004651"/>
    </source>
</evidence>
<dbReference type="AlphaFoldDB" id="A0A4R2B453"/>
<feature type="transmembrane region" description="Helical" evidence="7">
    <location>
        <begin position="234"/>
        <end position="256"/>
    </location>
</feature>
<dbReference type="EMBL" id="SLVV01000013">
    <property type="protein sequence ID" value="TCN21206.1"/>
    <property type="molecule type" value="Genomic_DNA"/>
</dbReference>
<dbReference type="CDD" id="cd06261">
    <property type="entry name" value="TM_PBP2"/>
    <property type="match status" value="1"/>
</dbReference>
<dbReference type="PANTHER" id="PTHR30043:SF1">
    <property type="entry name" value="ABC TRANSPORT SYSTEM PERMEASE PROTEIN P69"/>
    <property type="match status" value="1"/>
</dbReference>